<protein>
    <submittedName>
        <fullName evidence="1">Uncharacterized protein</fullName>
    </submittedName>
</protein>
<name>A0A4C1VYH2_EUMVA</name>
<dbReference type="Proteomes" id="UP000299102">
    <property type="component" value="Unassembled WGS sequence"/>
</dbReference>
<organism evidence="1 2">
    <name type="scientific">Eumeta variegata</name>
    <name type="common">Bagworm moth</name>
    <name type="synonym">Eumeta japonica</name>
    <dbReference type="NCBI Taxonomy" id="151549"/>
    <lineage>
        <taxon>Eukaryota</taxon>
        <taxon>Metazoa</taxon>
        <taxon>Ecdysozoa</taxon>
        <taxon>Arthropoda</taxon>
        <taxon>Hexapoda</taxon>
        <taxon>Insecta</taxon>
        <taxon>Pterygota</taxon>
        <taxon>Neoptera</taxon>
        <taxon>Endopterygota</taxon>
        <taxon>Lepidoptera</taxon>
        <taxon>Glossata</taxon>
        <taxon>Ditrysia</taxon>
        <taxon>Tineoidea</taxon>
        <taxon>Psychidae</taxon>
        <taxon>Oiketicinae</taxon>
        <taxon>Eumeta</taxon>
    </lineage>
</organism>
<comment type="caution">
    <text evidence="1">The sequence shown here is derived from an EMBL/GenBank/DDBJ whole genome shotgun (WGS) entry which is preliminary data.</text>
</comment>
<reference evidence="1 2" key="1">
    <citation type="journal article" date="2019" name="Commun. Biol.">
        <title>The bagworm genome reveals a unique fibroin gene that provides high tensile strength.</title>
        <authorList>
            <person name="Kono N."/>
            <person name="Nakamura H."/>
            <person name="Ohtoshi R."/>
            <person name="Tomita M."/>
            <person name="Numata K."/>
            <person name="Arakawa K."/>
        </authorList>
    </citation>
    <scope>NUCLEOTIDE SEQUENCE [LARGE SCALE GENOMIC DNA]</scope>
</reference>
<evidence type="ECO:0000313" key="2">
    <source>
        <dbReference type="Proteomes" id="UP000299102"/>
    </source>
</evidence>
<dbReference type="EMBL" id="BGZK01000443">
    <property type="protein sequence ID" value="GBP43861.1"/>
    <property type="molecule type" value="Genomic_DNA"/>
</dbReference>
<gene>
    <name evidence="1" type="ORF">EVAR_82293_1</name>
</gene>
<evidence type="ECO:0000313" key="1">
    <source>
        <dbReference type="EMBL" id="GBP43861.1"/>
    </source>
</evidence>
<dbReference type="AlphaFoldDB" id="A0A4C1VYH2"/>
<proteinExistence type="predicted"/>
<sequence length="94" mass="10394">MISREIGFKKFHCAACRRRCAPVALVSVEFFASDISIRLRKGFHPAGRRAPVVTRLRCAGMFAFDKLFLKREENDLFLIILGIATGGRPVGGGV</sequence>
<keyword evidence="2" id="KW-1185">Reference proteome</keyword>
<accession>A0A4C1VYH2</accession>